<organism evidence="1 2">
    <name type="scientific">Paraburkholderia sabiae</name>
    <dbReference type="NCBI Taxonomy" id="273251"/>
    <lineage>
        <taxon>Bacteria</taxon>
        <taxon>Pseudomonadati</taxon>
        <taxon>Pseudomonadota</taxon>
        <taxon>Betaproteobacteria</taxon>
        <taxon>Burkholderiales</taxon>
        <taxon>Burkholderiaceae</taxon>
        <taxon>Paraburkholderia</taxon>
    </lineage>
</organism>
<comment type="caution">
    <text evidence="1">The sequence shown here is derived from an EMBL/GenBank/DDBJ whole genome shotgun (WGS) entry which is preliminary data.</text>
</comment>
<dbReference type="EMBL" id="JAZHGC010000032">
    <property type="protein sequence ID" value="MEM5290161.1"/>
    <property type="molecule type" value="Genomic_DNA"/>
</dbReference>
<gene>
    <name evidence="1" type="ORF">V4C55_30995</name>
</gene>
<reference evidence="1 2" key="1">
    <citation type="submission" date="2024-01" db="EMBL/GenBank/DDBJ databases">
        <title>The diversity of rhizobia nodulating Mimosa spp. in eleven states of Brazil covering several biomes is determined by host plant, location, and edaphic factors.</title>
        <authorList>
            <person name="Rouws L."/>
            <person name="Barauna A."/>
            <person name="Beukes C."/>
            <person name="De Faria S.M."/>
            <person name="Gross E."/>
            <person name="Dos Reis Junior F.B."/>
            <person name="Simon M."/>
            <person name="Maluk M."/>
            <person name="Odee D.W."/>
            <person name="Kenicer G."/>
            <person name="Young J.P.W."/>
            <person name="Reis V.M."/>
            <person name="Zilli J."/>
            <person name="James E.K."/>
        </authorList>
    </citation>
    <scope>NUCLEOTIDE SEQUENCE [LARGE SCALE GENOMIC DNA]</scope>
    <source>
        <strain evidence="1 2">JPY77</strain>
    </source>
</reference>
<name>A0ABU9QKZ2_9BURK</name>
<evidence type="ECO:0000313" key="1">
    <source>
        <dbReference type="EMBL" id="MEM5290161.1"/>
    </source>
</evidence>
<sequence>MPATGDNVQTTLLIPRAMRDEIQQLRKDTGMPMSFIARTALRDFLDKQKASKPAETTV</sequence>
<proteinExistence type="predicted"/>
<keyword evidence="2" id="KW-1185">Reference proteome</keyword>
<evidence type="ECO:0000313" key="2">
    <source>
        <dbReference type="Proteomes" id="UP001494588"/>
    </source>
</evidence>
<dbReference type="Proteomes" id="UP001494588">
    <property type="component" value="Unassembled WGS sequence"/>
</dbReference>
<protein>
    <recommendedName>
        <fullName evidence="3">Ribbon-helix-helix protein CopG domain-containing protein</fullName>
    </recommendedName>
</protein>
<evidence type="ECO:0008006" key="3">
    <source>
        <dbReference type="Google" id="ProtNLM"/>
    </source>
</evidence>
<accession>A0ABU9QKZ2</accession>
<dbReference type="RefSeq" id="WP_201649134.1">
    <property type="nucleotide sequence ID" value="NZ_CAJHCS010000004.1"/>
</dbReference>